<dbReference type="Proteomes" id="UP000724874">
    <property type="component" value="Unassembled WGS sequence"/>
</dbReference>
<comment type="caution">
    <text evidence="1">The sequence shown here is derived from an EMBL/GenBank/DDBJ whole genome shotgun (WGS) entry which is preliminary data.</text>
</comment>
<dbReference type="EMBL" id="JADNYJ010000148">
    <property type="protein sequence ID" value="KAF8879514.1"/>
    <property type="molecule type" value="Genomic_DNA"/>
</dbReference>
<dbReference type="SUPFAM" id="SSF52047">
    <property type="entry name" value="RNI-like"/>
    <property type="match status" value="1"/>
</dbReference>
<dbReference type="Gene3D" id="3.80.10.10">
    <property type="entry name" value="Ribonuclease Inhibitor"/>
    <property type="match status" value="1"/>
</dbReference>
<accession>A0A9P5NCZ4</accession>
<evidence type="ECO:0000313" key="2">
    <source>
        <dbReference type="Proteomes" id="UP000724874"/>
    </source>
</evidence>
<dbReference type="OrthoDB" id="3118172at2759"/>
<keyword evidence="2" id="KW-1185">Reference proteome</keyword>
<sequence>MDFVRPMLHANWLRIQKFHVKFPDVSRFERSFWDILLRPAPSLEWFHLEAVPVFDILSPDHANISLFANDAPRLRLLHPADISFSLTHADHWLGQLRSLKLMSEFMDADQLFNSIKHMPHLEYLHLNLLSGYVDPLTAEAESIHLPHLVELVLCSLLHIGLTFARSIKPASCCALWYVPWIQEVPTKEDVEATMDILDRYSTMYFSHQPTLLPLKALLILNRPKFFLGIFQADHDPSLPEAVPNFVVSLASNSGWPEGVDSAYFFTPFLNCNLTAITQLTLDLAHVDSSVSWTNPTAFLASLSGVELLRRRGTGCMR</sequence>
<name>A0A9P5NCZ4_GYMJU</name>
<dbReference type="AlphaFoldDB" id="A0A9P5NCZ4"/>
<dbReference type="InterPro" id="IPR032675">
    <property type="entry name" value="LRR_dom_sf"/>
</dbReference>
<proteinExistence type="predicted"/>
<evidence type="ECO:0000313" key="1">
    <source>
        <dbReference type="EMBL" id="KAF8879514.1"/>
    </source>
</evidence>
<reference evidence="1" key="1">
    <citation type="submission" date="2020-11" db="EMBL/GenBank/DDBJ databases">
        <authorList>
            <consortium name="DOE Joint Genome Institute"/>
            <person name="Ahrendt S."/>
            <person name="Riley R."/>
            <person name="Andreopoulos W."/>
            <person name="LaButti K."/>
            <person name="Pangilinan J."/>
            <person name="Ruiz-duenas F.J."/>
            <person name="Barrasa J.M."/>
            <person name="Sanchez-Garcia M."/>
            <person name="Camarero S."/>
            <person name="Miyauchi S."/>
            <person name="Serrano A."/>
            <person name="Linde D."/>
            <person name="Babiker R."/>
            <person name="Drula E."/>
            <person name="Ayuso-Fernandez I."/>
            <person name="Pacheco R."/>
            <person name="Padilla G."/>
            <person name="Ferreira P."/>
            <person name="Barriuso J."/>
            <person name="Kellner H."/>
            <person name="Castanera R."/>
            <person name="Alfaro M."/>
            <person name="Ramirez L."/>
            <person name="Pisabarro A.G."/>
            <person name="Kuo A."/>
            <person name="Tritt A."/>
            <person name="Lipzen A."/>
            <person name="He G."/>
            <person name="Yan M."/>
            <person name="Ng V."/>
            <person name="Cullen D."/>
            <person name="Martin F."/>
            <person name="Rosso M.-N."/>
            <person name="Henrissat B."/>
            <person name="Hibbett D."/>
            <person name="Martinez A.T."/>
            <person name="Grigoriev I.V."/>
        </authorList>
    </citation>
    <scope>NUCLEOTIDE SEQUENCE</scope>
    <source>
        <strain evidence="1">AH 44721</strain>
    </source>
</reference>
<organism evidence="1 2">
    <name type="scientific">Gymnopilus junonius</name>
    <name type="common">Spectacular rustgill mushroom</name>
    <name type="synonym">Gymnopilus spectabilis subsp. junonius</name>
    <dbReference type="NCBI Taxonomy" id="109634"/>
    <lineage>
        <taxon>Eukaryota</taxon>
        <taxon>Fungi</taxon>
        <taxon>Dikarya</taxon>
        <taxon>Basidiomycota</taxon>
        <taxon>Agaricomycotina</taxon>
        <taxon>Agaricomycetes</taxon>
        <taxon>Agaricomycetidae</taxon>
        <taxon>Agaricales</taxon>
        <taxon>Agaricineae</taxon>
        <taxon>Hymenogastraceae</taxon>
        <taxon>Gymnopilus</taxon>
    </lineage>
</organism>
<gene>
    <name evidence="1" type="ORF">CPB84DRAFT_291668</name>
</gene>
<protein>
    <submittedName>
        <fullName evidence="1">Uncharacterized protein</fullName>
    </submittedName>
</protein>